<dbReference type="Proteomes" id="UP000499080">
    <property type="component" value="Unassembled WGS sequence"/>
</dbReference>
<evidence type="ECO:0000256" key="15">
    <source>
        <dbReference type="ARBA" id="ARBA00023113"/>
    </source>
</evidence>
<keyword evidence="12" id="KW-0229">DNA integration</keyword>
<dbReference type="InterPro" id="IPR001584">
    <property type="entry name" value="Integrase_cat-core"/>
</dbReference>
<dbReference type="InterPro" id="IPR057670">
    <property type="entry name" value="SH3_retrovirus"/>
</dbReference>
<dbReference type="InterPro" id="IPR012337">
    <property type="entry name" value="RNaseH-like_sf"/>
</dbReference>
<evidence type="ECO:0000256" key="3">
    <source>
        <dbReference type="ARBA" id="ARBA00022670"/>
    </source>
</evidence>
<keyword evidence="6" id="KW-0547">Nucleotide-binding</keyword>
<dbReference type="SUPFAM" id="SSF53098">
    <property type="entry name" value="Ribonuclease H-like"/>
    <property type="match status" value="1"/>
</dbReference>
<comment type="function">
    <text evidence="1">The aspartyl protease (PR) mediates the proteolytic cleavages of the Gag and Gag-Pol polyproteins after assembly of the VLP.</text>
</comment>
<evidence type="ECO:0000256" key="11">
    <source>
        <dbReference type="ARBA" id="ARBA00022842"/>
    </source>
</evidence>
<dbReference type="GO" id="GO:0042575">
    <property type="term" value="C:DNA polymerase complex"/>
    <property type="evidence" value="ECO:0007669"/>
    <property type="project" value="UniProtKB-ARBA"/>
</dbReference>
<evidence type="ECO:0000256" key="2">
    <source>
        <dbReference type="ARBA" id="ARBA00022612"/>
    </source>
</evidence>
<organism evidence="20 21">
    <name type="scientific">Araneus ventricosus</name>
    <name type="common">Orbweaver spider</name>
    <name type="synonym">Epeira ventricosa</name>
    <dbReference type="NCBI Taxonomy" id="182803"/>
    <lineage>
        <taxon>Eukaryota</taxon>
        <taxon>Metazoa</taxon>
        <taxon>Ecdysozoa</taxon>
        <taxon>Arthropoda</taxon>
        <taxon>Chelicerata</taxon>
        <taxon>Arachnida</taxon>
        <taxon>Araneae</taxon>
        <taxon>Araneomorphae</taxon>
        <taxon>Entelegynae</taxon>
        <taxon>Araneoidea</taxon>
        <taxon>Araneidae</taxon>
        <taxon>Araneus</taxon>
    </lineage>
</organism>
<evidence type="ECO:0000256" key="6">
    <source>
        <dbReference type="ARBA" id="ARBA00022741"/>
    </source>
</evidence>
<dbReference type="GO" id="GO:0005524">
    <property type="term" value="F:ATP binding"/>
    <property type="evidence" value="ECO:0007669"/>
    <property type="project" value="UniProtKB-KW"/>
</dbReference>
<comment type="caution">
    <text evidence="20">The sequence shown here is derived from an EMBL/GenBank/DDBJ whole genome shotgun (WGS) entry which is preliminary data.</text>
</comment>
<dbReference type="PANTHER" id="PTHR42648">
    <property type="entry name" value="TRANSPOSASE, PUTATIVE-RELATED"/>
    <property type="match status" value="1"/>
</dbReference>
<keyword evidence="7" id="KW-0064">Aspartyl protease</keyword>
<keyword evidence="4" id="KW-0540">Nuclease</keyword>
<evidence type="ECO:0000256" key="12">
    <source>
        <dbReference type="ARBA" id="ARBA00022908"/>
    </source>
</evidence>
<feature type="non-terminal residue" evidence="20">
    <location>
        <position position="1425"/>
    </location>
</feature>
<keyword evidence="11" id="KW-0460">Magnesium</keyword>
<dbReference type="InterPro" id="IPR054722">
    <property type="entry name" value="PolX-like_BBD"/>
</dbReference>
<evidence type="ECO:0000256" key="1">
    <source>
        <dbReference type="ARBA" id="ARBA00002180"/>
    </source>
</evidence>
<evidence type="ECO:0000259" key="19">
    <source>
        <dbReference type="PROSITE" id="PS50994"/>
    </source>
</evidence>
<keyword evidence="10" id="KW-0067">ATP-binding</keyword>
<dbReference type="Pfam" id="PF25597">
    <property type="entry name" value="SH3_retrovirus"/>
    <property type="match status" value="1"/>
</dbReference>
<evidence type="ECO:0000256" key="18">
    <source>
        <dbReference type="SAM" id="MobiDB-lite"/>
    </source>
</evidence>
<proteinExistence type="predicted"/>
<evidence type="ECO:0000256" key="7">
    <source>
        <dbReference type="ARBA" id="ARBA00022750"/>
    </source>
</evidence>
<dbReference type="Pfam" id="PF07727">
    <property type="entry name" value="RVT_2"/>
    <property type="match status" value="1"/>
</dbReference>
<dbReference type="GO" id="GO:0004190">
    <property type="term" value="F:aspartic-type endopeptidase activity"/>
    <property type="evidence" value="ECO:0007669"/>
    <property type="project" value="UniProtKB-KW"/>
</dbReference>
<dbReference type="GO" id="GO:0004519">
    <property type="term" value="F:endonuclease activity"/>
    <property type="evidence" value="ECO:0007669"/>
    <property type="project" value="UniProtKB-KW"/>
</dbReference>
<protein>
    <submittedName>
        <fullName evidence="20">Copia protein</fullName>
    </submittedName>
</protein>
<feature type="region of interest" description="Disordered" evidence="18">
    <location>
        <begin position="210"/>
        <end position="247"/>
    </location>
</feature>
<dbReference type="Gene3D" id="3.30.420.10">
    <property type="entry name" value="Ribonuclease H-like superfamily/Ribonuclease H"/>
    <property type="match status" value="1"/>
</dbReference>
<evidence type="ECO:0000256" key="10">
    <source>
        <dbReference type="ARBA" id="ARBA00022840"/>
    </source>
</evidence>
<evidence type="ECO:0000313" key="21">
    <source>
        <dbReference type="Proteomes" id="UP000499080"/>
    </source>
</evidence>
<feature type="compositionally biased region" description="Polar residues" evidence="18">
    <location>
        <begin position="227"/>
        <end position="236"/>
    </location>
</feature>
<dbReference type="GO" id="GO:0003887">
    <property type="term" value="F:DNA-directed DNA polymerase activity"/>
    <property type="evidence" value="ECO:0007669"/>
    <property type="project" value="UniProtKB-KW"/>
</dbReference>
<evidence type="ECO:0000256" key="16">
    <source>
        <dbReference type="ARBA" id="ARBA00023172"/>
    </source>
</evidence>
<keyword evidence="9" id="KW-0378">Hydrolase</keyword>
<dbReference type="GO" id="GO:0015074">
    <property type="term" value="P:DNA integration"/>
    <property type="evidence" value="ECO:0007669"/>
    <property type="project" value="UniProtKB-KW"/>
</dbReference>
<evidence type="ECO:0000313" key="20">
    <source>
        <dbReference type="EMBL" id="GBN10605.1"/>
    </source>
</evidence>
<dbReference type="GO" id="GO:0006508">
    <property type="term" value="P:proteolysis"/>
    <property type="evidence" value="ECO:0007669"/>
    <property type="project" value="UniProtKB-KW"/>
</dbReference>
<evidence type="ECO:0000256" key="8">
    <source>
        <dbReference type="ARBA" id="ARBA00022759"/>
    </source>
</evidence>
<evidence type="ECO:0000256" key="13">
    <source>
        <dbReference type="ARBA" id="ARBA00022918"/>
    </source>
</evidence>
<dbReference type="InterPro" id="IPR013103">
    <property type="entry name" value="RVT_2"/>
</dbReference>
<name>A0A4Y2L7D2_ARAVE</name>
<evidence type="ECO:0000256" key="5">
    <source>
        <dbReference type="ARBA" id="ARBA00022723"/>
    </source>
</evidence>
<keyword evidence="17" id="KW-0511">Multifunctional enzyme</keyword>
<dbReference type="OrthoDB" id="2783063at2759"/>
<dbReference type="SUPFAM" id="SSF54171">
    <property type="entry name" value="DNA-binding domain"/>
    <property type="match status" value="1"/>
</dbReference>
<evidence type="ECO:0000256" key="14">
    <source>
        <dbReference type="ARBA" id="ARBA00022932"/>
    </source>
</evidence>
<dbReference type="CDD" id="cd09272">
    <property type="entry name" value="RNase_HI_RT_Ty1"/>
    <property type="match status" value="1"/>
</dbReference>
<dbReference type="EMBL" id="BGPR01117657">
    <property type="protein sequence ID" value="GBN10605.1"/>
    <property type="molecule type" value="Genomic_DNA"/>
</dbReference>
<keyword evidence="14" id="KW-0239">DNA-directed DNA polymerase</keyword>
<reference evidence="20 21" key="1">
    <citation type="journal article" date="2019" name="Sci. Rep.">
        <title>Orb-weaving spider Araneus ventricosus genome elucidates the spidroin gene catalogue.</title>
        <authorList>
            <person name="Kono N."/>
            <person name="Nakamura H."/>
            <person name="Ohtoshi R."/>
            <person name="Moran D.A.P."/>
            <person name="Shinohara A."/>
            <person name="Yoshida Y."/>
            <person name="Fujiwara M."/>
            <person name="Mori M."/>
            <person name="Tomita M."/>
            <person name="Arakawa K."/>
        </authorList>
    </citation>
    <scope>NUCLEOTIDE SEQUENCE [LARGE SCALE GENOMIC DNA]</scope>
</reference>
<dbReference type="PROSITE" id="PS50994">
    <property type="entry name" value="INTEGRASE"/>
    <property type="match status" value="1"/>
</dbReference>
<dbReference type="Gene3D" id="3.30.890.10">
    <property type="entry name" value="Methyl-cpg-binding Protein 2, Chain A"/>
    <property type="match status" value="1"/>
</dbReference>
<keyword evidence="8" id="KW-0255">Endonuclease</keyword>
<keyword evidence="5" id="KW-0479">Metal-binding</keyword>
<evidence type="ECO:0000256" key="17">
    <source>
        <dbReference type="ARBA" id="ARBA00023268"/>
    </source>
</evidence>
<dbReference type="PANTHER" id="PTHR42648:SF11">
    <property type="entry name" value="TRANSPOSON TY4-P GAG-POL POLYPROTEIN"/>
    <property type="match status" value="1"/>
</dbReference>
<accession>A0A4Y2L7D2</accession>
<feature type="domain" description="Integrase catalytic" evidence="19">
    <location>
        <begin position="508"/>
        <end position="675"/>
    </location>
</feature>
<keyword evidence="16" id="KW-0233">DNA recombination</keyword>
<dbReference type="Pfam" id="PF22936">
    <property type="entry name" value="Pol_BBD"/>
    <property type="match status" value="1"/>
</dbReference>
<keyword evidence="15" id="KW-0917">Virion maturation</keyword>
<dbReference type="GO" id="GO:0003677">
    <property type="term" value="F:DNA binding"/>
    <property type="evidence" value="ECO:0007669"/>
    <property type="project" value="InterPro"/>
</dbReference>
<sequence length="1425" mass="165429">MSESAETSIFAFPKLSDFNYGSWKTDMKVLLMEKGCWQFILGTEKPCSEGASDREQLAYELRKQRSYTTIYMGVERKYQALIADTEDGKTAWDTLKANFEPSSRARLASLVDDFFSSRFDVNEETIGIYSKKIVEKNQQIKEAGFKMPDILVCFRLIRFLPPEYDNLVQILYRIKDEEFTVDNITKQLITESGRIQLKLKDENRVQSVTDAYTAGGRNPEENRQKQKNTATKSYGSGTVMDPGVRRDRKSSSNFCKYCKRKGHSEDGCCKKKESQDKSFCTENQGPNRLAEMKGLESSNAETTVTREKPAEFLIDSAATTHICNQKDWFSNLKQIYPTEVLVGERDSSAKAVGIGDIKFTILDIKGKVEINLKNVLYVPKMRRNLICGAQIDIVGNYIEWGRDKMIIYNSRKEYMFSVNRVDKLYIVYGYPTKYEAKFKEVALISNLKLDFVHRRFCHVNIPLIQSMSKNNSVKGIEHLSKSKVENCVNCKIAKSTRSSLKKNYTYRRTTRRCLDRVHCDLWGPAPVTSIGGNRYFLSIIDDYSRKVDVYIIKSKDQVFDCFKKYLAKVERELNSKIKCMRSDNGLEFCHKEFENFLTKLGIKMERTSLYTPEQNGIAEKFNRTAMDGVRAMLHDSGLQPKFWTEALLTFVHAKNRCEHKLTSPLTPIEIWSGFKPSVRHFRIFGSLAYVHIPKIKRNKLQPRAKLGILVGYSLRTKGYRVFLPNENKVIETIHVYIDESKNGVRSLFGKNKQYEYAKFNLNSVNEFEDLDDSNRAKLLDKLSPLDIEDWTRREYTKTRSKQMYVYYCPPSSKTKLKSLNEVRKYCKENKMTFEPEKFNFKATTKYSDKNKNSENDSRSEGSNSDEIYETLEYECYNSELPKTFEDTQRSKDKEKWDFAMREELNMMKTRKVWELVDPPANKTIIGSKWVYNIKHDEENKPKKYKARLVALGFKQKAGIDYGETFSPVVNFSIVKLMFIVLVSLLGWNHVQLDVKSAYLYGKLNEKVYLKQPPGFIVKGAESKVYLLHKALYGLHQSGRSWNCELDHILKNLKFDKLLWSNCLYKNKDVILVIYVDDIIVFGKTLDGINKTVALIKSKLDLTELGPVKYLLGVNFEMNKDLFMHQKTYIEKLMIKFKELPKSNVNLPIKLGSKLPEKIEEKDIVENELMMKFPYRTLIGCLSFLADRTRPDISFAVNLMSQFSNGYTFEHWKIVVDIMNYVFKTKDYKINLSNVKNSNLTCYTDANWGCNLTNRRSTSGYLIKFGDVIFTWRSSKQKCIALSSMESEFVALCESAKESVWFSRVINELNIFSNKIIPKIFCDNQAAIYFCKNNCENFKTKHIDIRYKFIRELIEDKLIELCFIESKKNLSEFLTKPLLVNKFRDVLKIVFNTTYTTVGPYVGDNRSCRKGNEISEYSCAARWTFP</sequence>
<keyword evidence="14" id="KW-0808">Transferase</keyword>
<dbReference type="InterPro" id="IPR043502">
    <property type="entry name" value="DNA/RNA_pol_sf"/>
</dbReference>
<dbReference type="InterPro" id="IPR036397">
    <property type="entry name" value="RNaseH_sf"/>
</dbReference>
<keyword evidence="3" id="KW-0645">Protease</keyword>
<dbReference type="GO" id="GO:0006310">
    <property type="term" value="P:DNA recombination"/>
    <property type="evidence" value="ECO:0007669"/>
    <property type="project" value="UniProtKB-KW"/>
</dbReference>
<dbReference type="GO" id="GO:0003964">
    <property type="term" value="F:RNA-directed DNA polymerase activity"/>
    <property type="evidence" value="ECO:0007669"/>
    <property type="project" value="UniProtKB-KW"/>
</dbReference>
<dbReference type="Pfam" id="PF00665">
    <property type="entry name" value="rve"/>
    <property type="match status" value="1"/>
</dbReference>
<dbReference type="InterPro" id="IPR039537">
    <property type="entry name" value="Retrotran_Ty1/copia-like"/>
</dbReference>
<keyword evidence="14" id="KW-0548">Nucleotidyltransferase</keyword>
<keyword evidence="2" id="KW-1188">Viral release from host cell</keyword>
<evidence type="ECO:0000256" key="4">
    <source>
        <dbReference type="ARBA" id="ARBA00022722"/>
    </source>
</evidence>
<dbReference type="GO" id="GO:0046872">
    <property type="term" value="F:metal ion binding"/>
    <property type="evidence" value="ECO:0007669"/>
    <property type="project" value="UniProtKB-KW"/>
</dbReference>
<keyword evidence="21" id="KW-1185">Reference proteome</keyword>
<evidence type="ECO:0000256" key="9">
    <source>
        <dbReference type="ARBA" id="ARBA00022801"/>
    </source>
</evidence>
<dbReference type="SUPFAM" id="SSF56672">
    <property type="entry name" value="DNA/RNA polymerases"/>
    <property type="match status" value="1"/>
</dbReference>
<keyword evidence="13" id="KW-0695">RNA-directed DNA polymerase</keyword>
<gene>
    <name evidence="20" type="primary">GIP_328</name>
    <name evidence="20" type="ORF">AVEN_153888_1</name>
</gene>
<dbReference type="InterPro" id="IPR016177">
    <property type="entry name" value="DNA-bd_dom_sf"/>
</dbReference>
<dbReference type="Pfam" id="PF14223">
    <property type="entry name" value="Retrotran_gag_2"/>
    <property type="match status" value="1"/>
</dbReference>